<feature type="signal peptide" evidence="1">
    <location>
        <begin position="1"/>
        <end position="19"/>
    </location>
</feature>
<keyword evidence="1" id="KW-0732">Signal</keyword>
<evidence type="ECO:0000256" key="1">
    <source>
        <dbReference type="SAM" id="SignalP"/>
    </source>
</evidence>
<dbReference type="AlphaFoldDB" id="A0A840WME1"/>
<evidence type="ECO:0000313" key="2">
    <source>
        <dbReference type="EMBL" id="MBB5516248.1"/>
    </source>
</evidence>
<organism evidence="2 3">
    <name type="scientific">Rubricella aquisinus</name>
    <dbReference type="NCBI Taxonomy" id="2028108"/>
    <lineage>
        <taxon>Bacteria</taxon>
        <taxon>Pseudomonadati</taxon>
        <taxon>Pseudomonadota</taxon>
        <taxon>Alphaproteobacteria</taxon>
        <taxon>Rhodobacterales</taxon>
        <taxon>Paracoccaceae</taxon>
        <taxon>Rubricella</taxon>
    </lineage>
</organism>
<dbReference type="RefSeq" id="WP_184011660.1">
    <property type="nucleotide sequence ID" value="NZ_JACIJS010000006.1"/>
</dbReference>
<dbReference type="EMBL" id="JACIJS010000006">
    <property type="protein sequence ID" value="MBB5516248.1"/>
    <property type="molecule type" value="Genomic_DNA"/>
</dbReference>
<reference evidence="2 3" key="1">
    <citation type="submission" date="2020-08" db="EMBL/GenBank/DDBJ databases">
        <title>Genomic Encyclopedia of Type Strains, Phase IV (KMG-IV): sequencing the most valuable type-strain genomes for metagenomic binning, comparative biology and taxonomic classification.</title>
        <authorList>
            <person name="Goeker M."/>
        </authorList>
    </citation>
    <scope>NUCLEOTIDE SEQUENCE [LARGE SCALE GENOMIC DNA]</scope>
    <source>
        <strain evidence="2 3">DSM 103377</strain>
    </source>
</reference>
<sequence>MKPLFLAASLACLPVTAFAQSFDILHEGPTWTTTLLGTAGAEVTCSLRNTTGGDKWLSLNANTGVEGDFFILGDPERATEEPKELRLLVQFDEGVRFLRPGFATGDTVMFFLPALETEATLFQAQLFNAETIRIRRLDDNSVVTFRSDAMRPALLTWADCVEQALPR</sequence>
<accession>A0A840WME1</accession>
<comment type="caution">
    <text evidence="2">The sequence shown here is derived from an EMBL/GenBank/DDBJ whole genome shotgun (WGS) entry which is preliminary data.</text>
</comment>
<evidence type="ECO:0000313" key="3">
    <source>
        <dbReference type="Proteomes" id="UP000553766"/>
    </source>
</evidence>
<name>A0A840WME1_9RHOB</name>
<proteinExistence type="predicted"/>
<gene>
    <name evidence="2" type="ORF">FHS89_002274</name>
</gene>
<dbReference type="Proteomes" id="UP000553766">
    <property type="component" value="Unassembled WGS sequence"/>
</dbReference>
<keyword evidence="3" id="KW-1185">Reference proteome</keyword>
<feature type="chain" id="PRO_5032453742" evidence="1">
    <location>
        <begin position="20"/>
        <end position="167"/>
    </location>
</feature>
<protein>
    <submittedName>
        <fullName evidence="2">Uncharacterized protein</fullName>
    </submittedName>
</protein>